<accession>A0A090WVR0</accession>
<dbReference type="AlphaFoldDB" id="A0A090WVR0"/>
<evidence type="ECO:0000313" key="1">
    <source>
        <dbReference type="EMBL" id="GAL80343.1"/>
    </source>
</evidence>
<sequence>MMLFNTTQINDAFVKESDNLVGKAFSFLEKIKMGGIGSSRFMIEEISEKLQPKNLQTLATNYANIELRPKGIIVHFTNRLDRYSWIIPPYYRLVTYSTKTHTIHANGHFIKFKKNKNYDDNKKFIDKMINLKISFLKLDYYDA</sequence>
<organism evidence="1 2">
    <name type="scientific">Algibacter lectus</name>
    <dbReference type="NCBI Taxonomy" id="221126"/>
    <lineage>
        <taxon>Bacteria</taxon>
        <taxon>Pseudomonadati</taxon>
        <taxon>Bacteroidota</taxon>
        <taxon>Flavobacteriia</taxon>
        <taxon>Flavobacteriales</taxon>
        <taxon>Flavobacteriaceae</taxon>
        <taxon>Algibacter</taxon>
    </lineage>
</organism>
<dbReference type="STRING" id="221126.SAMN04489722_10198"/>
<proteinExistence type="predicted"/>
<name>A0A090WVR0_9FLAO</name>
<comment type="caution">
    <text evidence="1">The sequence shown here is derived from an EMBL/GenBank/DDBJ whole genome shotgun (WGS) entry which is preliminary data.</text>
</comment>
<dbReference type="EMBL" id="BBNU01000010">
    <property type="protein sequence ID" value="GAL80343.1"/>
    <property type="molecule type" value="Genomic_DNA"/>
</dbReference>
<gene>
    <name evidence="1" type="ORF">JCM19274_633</name>
</gene>
<protein>
    <submittedName>
        <fullName evidence="1">Uncharacterized protein</fullName>
    </submittedName>
</protein>
<dbReference type="RefSeq" id="WP_052416118.1">
    <property type="nucleotide sequence ID" value="NZ_BBNU01000010.1"/>
</dbReference>
<reference evidence="1 2" key="1">
    <citation type="journal article" date="2014" name="Genome Announc.">
        <title>Draft Genome Sequences of Marine Flavobacterium Algibacter lectus Strains SS8 and NR4.</title>
        <authorList>
            <person name="Takatani N."/>
            <person name="Nakanishi M."/>
            <person name="Meirelles P."/>
            <person name="Mino S."/>
            <person name="Suda W."/>
            <person name="Oshima K."/>
            <person name="Hattori M."/>
            <person name="Ohkuma M."/>
            <person name="Hosokawa M."/>
            <person name="Miyashita K."/>
            <person name="Thompson F.L."/>
            <person name="Niwa A."/>
            <person name="Sawabe T."/>
            <person name="Sawabe T."/>
        </authorList>
    </citation>
    <scope>NUCLEOTIDE SEQUENCE [LARGE SCALE GENOMIC DNA]</scope>
    <source>
        <strain evidence="2">JCM19274</strain>
    </source>
</reference>
<dbReference type="Proteomes" id="UP000029643">
    <property type="component" value="Unassembled WGS sequence"/>
</dbReference>
<evidence type="ECO:0000313" key="2">
    <source>
        <dbReference type="Proteomes" id="UP000029643"/>
    </source>
</evidence>